<reference evidence="4" key="1">
    <citation type="submission" date="2017-12" db="EMBL/GenBank/DDBJ databases">
        <title>Draft genome sequence of Telmatospirillum siberiense 26-4b1T, an acidotolerant peatland alphaproteobacterium potentially involved in sulfur cycling.</title>
        <authorList>
            <person name="Hausmann B."/>
            <person name="Pjevac P."/>
            <person name="Schreck K."/>
            <person name="Herbold C.W."/>
            <person name="Daims H."/>
            <person name="Wagner M."/>
            <person name="Pester M."/>
            <person name="Loy A."/>
        </authorList>
    </citation>
    <scope>NUCLEOTIDE SEQUENCE [LARGE SCALE GENOMIC DNA]</scope>
    <source>
        <strain evidence="4">26-4b1</strain>
    </source>
</reference>
<dbReference type="Proteomes" id="UP000233293">
    <property type="component" value="Unassembled WGS sequence"/>
</dbReference>
<keyword evidence="4" id="KW-1185">Reference proteome</keyword>
<dbReference type="InterPro" id="IPR058163">
    <property type="entry name" value="LysR-type_TF_proteobact-type"/>
</dbReference>
<accession>A0A2N3PPK1</accession>
<evidence type="ECO:0000259" key="2">
    <source>
        <dbReference type="Pfam" id="PF03466"/>
    </source>
</evidence>
<dbReference type="GO" id="GO:0003700">
    <property type="term" value="F:DNA-binding transcription factor activity"/>
    <property type="evidence" value="ECO:0007669"/>
    <property type="project" value="TreeGrafter"/>
</dbReference>
<dbReference type="AlphaFoldDB" id="A0A2N3PPK1"/>
<feature type="domain" description="LysR substrate-binding" evidence="2">
    <location>
        <begin position="24"/>
        <end position="118"/>
    </location>
</feature>
<dbReference type="EMBL" id="PIUM01000034">
    <property type="protein sequence ID" value="PKU22304.1"/>
    <property type="molecule type" value="Genomic_DNA"/>
</dbReference>
<comment type="caution">
    <text evidence="3">The sequence shown here is derived from an EMBL/GenBank/DDBJ whole genome shotgun (WGS) entry which is preliminary data.</text>
</comment>
<comment type="similarity">
    <text evidence="1">Belongs to the LysR transcriptional regulatory family.</text>
</comment>
<dbReference type="PANTHER" id="PTHR30537:SF1">
    <property type="entry name" value="HTH-TYPE TRANSCRIPTIONAL REGULATOR PGRR"/>
    <property type="match status" value="1"/>
</dbReference>
<evidence type="ECO:0000256" key="1">
    <source>
        <dbReference type="ARBA" id="ARBA00009437"/>
    </source>
</evidence>
<dbReference type="SUPFAM" id="SSF53850">
    <property type="entry name" value="Periplasmic binding protein-like II"/>
    <property type="match status" value="1"/>
</dbReference>
<dbReference type="GO" id="GO:0043565">
    <property type="term" value="F:sequence-specific DNA binding"/>
    <property type="evidence" value="ECO:0007669"/>
    <property type="project" value="TreeGrafter"/>
</dbReference>
<dbReference type="Gene3D" id="3.40.190.290">
    <property type="match status" value="1"/>
</dbReference>
<protein>
    <recommendedName>
        <fullName evidence="2">LysR substrate-binding domain-containing protein</fullName>
    </recommendedName>
</protein>
<dbReference type="GO" id="GO:0006351">
    <property type="term" value="P:DNA-templated transcription"/>
    <property type="evidence" value="ECO:0007669"/>
    <property type="project" value="TreeGrafter"/>
</dbReference>
<proteinExistence type="inferred from homology"/>
<dbReference type="PANTHER" id="PTHR30537">
    <property type="entry name" value="HTH-TYPE TRANSCRIPTIONAL REGULATOR"/>
    <property type="match status" value="1"/>
</dbReference>
<sequence>MTLFHNAAPGGKGGRAGDVDRLGPHRWEFSKDGRDLSVAVPAALLLNDNGRIYDAALAGVGLAYGVEARAAPYLASGALVRVLDDWCPTYPGFFLYYPSRSHLRPALRALIDFIRDNAAGHPSVRR</sequence>
<name>A0A2N3PPK1_9PROT</name>
<evidence type="ECO:0000313" key="4">
    <source>
        <dbReference type="Proteomes" id="UP000233293"/>
    </source>
</evidence>
<organism evidence="3 4">
    <name type="scientific">Telmatospirillum siberiense</name>
    <dbReference type="NCBI Taxonomy" id="382514"/>
    <lineage>
        <taxon>Bacteria</taxon>
        <taxon>Pseudomonadati</taxon>
        <taxon>Pseudomonadota</taxon>
        <taxon>Alphaproteobacteria</taxon>
        <taxon>Rhodospirillales</taxon>
        <taxon>Rhodospirillaceae</taxon>
        <taxon>Telmatospirillum</taxon>
    </lineage>
</organism>
<evidence type="ECO:0000313" key="3">
    <source>
        <dbReference type="EMBL" id="PKU22304.1"/>
    </source>
</evidence>
<dbReference type="OrthoDB" id="9813056at2"/>
<dbReference type="InterPro" id="IPR005119">
    <property type="entry name" value="LysR_subst-bd"/>
</dbReference>
<dbReference type="Pfam" id="PF03466">
    <property type="entry name" value="LysR_substrate"/>
    <property type="match status" value="1"/>
</dbReference>
<gene>
    <name evidence="3" type="ORF">CWS72_22305</name>
</gene>